<dbReference type="AlphaFoldDB" id="W1IL26"/>
<organism evidence="1 2">
    <name type="scientific">Xenorhabdus cabanillasii JM26</name>
    <dbReference type="NCBI Taxonomy" id="1427517"/>
    <lineage>
        <taxon>Bacteria</taxon>
        <taxon>Pseudomonadati</taxon>
        <taxon>Pseudomonadota</taxon>
        <taxon>Gammaproteobacteria</taxon>
        <taxon>Enterobacterales</taxon>
        <taxon>Morganellaceae</taxon>
        <taxon>Xenorhabdus</taxon>
    </lineage>
</organism>
<dbReference type="EMBL" id="CBXE010000009">
    <property type="protein sequence ID" value="CDL79217.1"/>
    <property type="molecule type" value="Genomic_DNA"/>
</dbReference>
<name>W1IL26_9GAMM</name>
<evidence type="ECO:0000313" key="2">
    <source>
        <dbReference type="Proteomes" id="UP000019197"/>
    </source>
</evidence>
<gene>
    <name evidence="1" type="ORF">XCR1_1060068</name>
</gene>
<protein>
    <submittedName>
        <fullName evidence="1">Uncharacterized protein</fullName>
    </submittedName>
</protein>
<evidence type="ECO:0000313" key="1">
    <source>
        <dbReference type="EMBL" id="CDL79217.1"/>
    </source>
</evidence>
<proteinExistence type="predicted"/>
<accession>W1IL26</accession>
<comment type="caution">
    <text evidence="1">The sequence shown here is derived from an EMBL/GenBank/DDBJ whole genome shotgun (WGS) entry which is preliminary data.</text>
</comment>
<dbReference type="Proteomes" id="UP000019197">
    <property type="component" value="Unassembled WGS sequence"/>
</dbReference>
<reference evidence="1 2" key="1">
    <citation type="submission" date="2013-11" db="EMBL/GenBank/DDBJ databases">
        <title>Draft genome sequence and annotation of the entomopathogenic bacterium, Xenorhabdus cabanillasi strain JM26.</title>
        <authorList>
            <person name="Gualtieri M."/>
            <person name="Ogier J.C."/>
            <person name="Pages S."/>
            <person name="Givaudan A."/>
            <person name="Gaudriault S."/>
        </authorList>
    </citation>
    <scope>NUCLEOTIDE SEQUENCE [LARGE SCALE GENOMIC DNA]</scope>
    <source>
        <strain evidence="1 2">JM26</strain>
    </source>
</reference>
<sequence length="50" mass="5863">MMLVNGRCVGVIAAYDRSKIKRLNWGTLNSIFSFYPFPQAIKCMYRLLYL</sequence>